<name>A0ABR7MZK6_9FIRM</name>
<dbReference type="Pfam" id="PF03816">
    <property type="entry name" value="LytR_cpsA_psr"/>
    <property type="match status" value="1"/>
</dbReference>
<gene>
    <name evidence="3" type="ORF">H8704_03975</name>
</gene>
<protein>
    <submittedName>
        <fullName evidence="3">LCP family protein</fullName>
    </submittedName>
</protein>
<proteinExistence type="inferred from homology"/>
<evidence type="ECO:0000256" key="1">
    <source>
        <dbReference type="ARBA" id="ARBA00006068"/>
    </source>
</evidence>
<dbReference type="PANTHER" id="PTHR33392">
    <property type="entry name" value="POLYISOPRENYL-TEICHOIC ACID--PEPTIDOGLYCAN TEICHOIC ACID TRANSFERASE TAGU"/>
    <property type="match status" value="1"/>
</dbReference>
<dbReference type="RefSeq" id="WP_022464799.1">
    <property type="nucleotide sequence ID" value="NZ_JACRSX010000003.1"/>
</dbReference>
<dbReference type="NCBIfam" id="TIGR00350">
    <property type="entry name" value="lytR_cpsA_psr"/>
    <property type="match status" value="1"/>
</dbReference>
<accession>A0ABR7MZK6</accession>
<dbReference type="Gene3D" id="3.40.630.190">
    <property type="entry name" value="LCP protein"/>
    <property type="match status" value="1"/>
</dbReference>
<sequence length="363" mass="40232">MKKTKKKNRRIVPKVLFGLALCASIFAGFWIARTQIVFSSVNQNKDNAFKEVKLPKGNYKSDNNIVNILVIGNDYRKETGYTAAGLPDVIMIATLDKKHKNLKLTSLLRDQIVEIPGHGQNRLNSCFGYGEDGPTLLYKTIAQNFNIKLDGYVEVGFDAVKAIVNAVGGVDIELTESEAAYLNATNYIRPAKYRNVKAGKHTLNGAQALGYSRIRKTAKGITPVTPNGKMDDYGRTWRQRNVINAIFNKAKGTSLPKLMDLAQTILSKYVTTDLSSQDIIGYMKDVVMMGTMEIYQLQIPMDNYFTTQRDYYAPGSTTNLGSVILPDMTANTAALNDFIFKYKGTEGQEYTYTSGSGTTTPAQ</sequence>
<comment type="similarity">
    <text evidence="1">Belongs to the LytR/CpsA/Psr (LCP) family.</text>
</comment>
<evidence type="ECO:0000313" key="3">
    <source>
        <dbReference type="EMBL" id="MBC8561793.1"/>
    </source>
</evidence>
<dbReference type="InterPro" id="IPR050922">
    <property type="entry name" value="LytR/CpsA/Psr_CW_biosynth"/>
</dbReference>
<evidence type="ECO:0000313" key="4">
    <source>
        <dbReference type="Proteomes" id="UP000606193"/>
    </source>
</evidence>
<dbReference type="EMBL" id="JACRSX010000003">
    <property type="protein sequence ID" value="MBC8561793.1"/>
    <property type="molecule type" value="Genomic_DNA"/>
</dbReference>
<keyword evidence="4" id="KW-1185">Reference proteome</keyword>
<dbReference type="InterPro" id="IPR004474">
    <property type="entry name" value="LytR_CpsA_psr"/>
</dbReference>
<dbReference type="Proteomes" id="UP000606193">
    <property type="component" value="Unassembled WGS sequence"/>
</dbReference>
<feature type="domain" description="Cell envelope-related transcriptional attenuator" evidence="2">
    <location>
        <begin position="88"/>
        <end position="251"/>
    </location>
</feature>
<dbReference type="PANTHER" id="PTHR33392:SF6">
    <property type="entry name" value="POLYISOPRENYL-TEICHOIC ACID--PEPTIDOGLYCAN TEICHOIC ACID TRANSFERASE TAGU"/>
    <property type="match status" value="1"/>
</dbReference>
<comment type="caution">
    <text evidence="3">The sequence shown here is derived from an EMBL/GenBank/DDBJ whole genome shotgun (WGS) entry which is preliminary data.</text>
</comment>
<evidence type="ECO:0000259" key="2">
    <source>
        <dbReference type="Pfam" id="PF03816"/>
    </source>
</evidence>
<organism evidence="3 4">
    <name type="scientific">Jutongia huaianensis</name>
    <dbReference type="NCBI Taxonomy" id="2763668"/>
    <lineage>
        <taxon>Bacteria</taxon>
        <taxon>Bacillati</taxon>
        <taxon>Bacillota</taxon>
        <taxon>Clostridia</taxon>
        <taxon>Lachnospirales</taxon>
        <taxon>Lachnospiraceae</taxon>
        <taxon>Jutongia</taxon>
    </lineage>
</organism>
<reference evidence="3 4" key="1">
    <citation type="submission" date="2020-08" db="EMBL/GenBank/DDBJ databases">
        <title>Genome public.</title>
        <authorList>
            <person name="Liu C."/>
            <person name="Sun Q."/>
        </authorList>
    </citation>
    <scope>NUCLEOTIDE SEQUENCE [LARGE SCALE GENOMIC DNA]</scope>
    <source>
        <strain evidence="3 4">NSJ-37</strain>
    </source>
</reference>